<dbReference type="Proteomes" id="UP000182427">
    <property type="component" value="Chromosome I"/>
</dbReference>
<name>A0A1G7FHZ2_9BACT</name>
<evidence type="ECO:0000256" key="1">
    <source>
        <dbReference type="ARBA" id="ARBA00004141"/>
    </source>
</evidence>
<dbReference type="InterPro" id="IPR010617">
    <property type="entry name" value="TMEM175-like"/>
</dbReference>
<dbReference type="GO" id="GO:0015252">
    <property type="term" value="F:proton channel activity"/>
    <property type="evidence" value="ECO:0007669"/>
    <property type="project" value="InterPro"/>
</dbReference>
<evidence type="ECO:0000313" key="15">
    <source>
        <dbReference type="Proteomes" id="UP000182427"/>
    </source>
</evidence>
<protein>
    <recommendedName>
        <fullName evidence="16">Integral membrane protein</fullName>
    </recommendedName>
</protein>
<evidence type="ECO:0000256" key="9">
    <source>
        <dbReference type="ARBA" id="ARBA00023065"/>
    </source>
</evidence>
<evidence type="ECO:0000256" key="13">
    <source>
        <dbReference type="SAM" id="Phobius"/>
    </source>
</evidence>
<evidence type="ECO:0000256" key="11">
    <source>
        <dbReference type="ARBA" id="ARBA00023303"/>
    </source>
</evidence>
<dbReference type="GO" id="GO:0005267">
    <property type="term" value="F:potassium channel activity"/>
    <property type="evidence" value="ECO:0007669"/>
    <property type="project" value="UniProtKB-KW"/>
</dbReference>
<gene>
    <name evidence="14" type="ORF">SAMN05444167_0344</name>
</gene>
<dbReference type="AlphaFoldDB" id="A0A1G7FHZ2"/>
<dbReference type="RefSeq" id="WP_172838108.1">
    <property type="nucleotide sequence ID" value="NZ_LT629690.1"/>
</dbReference>
<evidence type="ECO:0000313" key="14">
    <source>
        <dbReference type="EMBL" id="SDE75554.1"/>
    </source>
</evidence>
<accession>A0A1G7FHZ2</accession>
<dbReference type="Pfam" id="PF06736">
    <property type="entry name" value="TMEM175"/>
    <property type="match status" value="1"/>
</dbReference>
<keyword evidence="10 13" id="KW-0472">Membrane</keyword>
<evidence type="ECO:0000256" key="7">
    <source>
        <dbReference type="ARBA" id="ARBA00022958"/>
    </source>
</evidence>
<keyword evidence="15" id="KW-1185">Reference proteome</keyword>
<keyword evidence="9" id="KW-0406">Ion transport</keyword>
<evidence type="ECO:0000256" key="2">
    <source>
        <dbReference type="ARBA" id="ARBA00006920"/>
    </source>
</evidence>
<comment type="catalytic activity">
    <reaction evidence="12">
        <text>K(+)(in) = K(+)(out)</text>
        <dbReference type="Rhea" id="RHEA:29463"/>
        <dbReference type="ChEBI" id="CHEBI:29103"/>
    </reaction>
</comment>
<keyword evidence="8 13" id="KW-1133">Transmembrane helix</keyword>
<feature type="transmembrane region" description="Helical" evidence="13">
    <location>
        <begin position="136"/>
        <end position="155"/>
    </location>
</feature>
<feature type="transmembrane region" description="Helical" evidence="13">
    <location>
        <begin position="176"/>
        <end position="195"/>
    </location>
</feature>
<sequence>MLRTLLHDDHEHYDSDGFRLRGLGFSRLDGFSDVVFGFALTLLVVSLEVPRDFGELHHLLAGFVPFGVSFLLLMLVWFGHFNIFRRLGTHDAGTLWLNGMLLFVILFYVYPLKFLFLSAFGQSGQLEIGKMQELVVLYAGGFATIYYLFAALYANGYRQREALQFTPLERGLTRNFILEESGTATIGVLVCIVALTMPNRAATACLLFLLIAPWKSYMGYRCGHLKRSMDAQASAIQQPQAE</sequence>
<reference evidence="14 15" key="1">
    <citation type="submission" date="2016-10" db="EMBL/GenBank/DDBJ databases">
        <authorList>
            <person name="de Groot N.N."/>
        </authorList>
    </citation>
    <scope>NUCLEOTIDE SEQUENCE [LARGE SCALE GENOMIC DNA]</scope>
    <source>
        <strain evidence="14 15">GAS232</strain>
    </source>
</reference>
<keyword evidence="11" id="KW-0407">Ion channel</keyword>
<keyword evidence="3" id="KW-0813">Transport</keyword>
<keyword evidence="7" id="KW-0630">Potassium</keyword>
<comment type="subcellular location">
    <subcellularLocation>
        <location evidence="1">Membrane</location>
        <topology evidence="1">Multi-pass membrane protein</topology>
    </subcellularLocation>
</comment>
<proteinExistence type="inferred from homology"/>
<feature type="transmembrane region" description="Helical" evidence="13">
    <location>
        <begin position="59"/>
        <end position="83"/>
    </location>
</feature>
<evidence type="ECO:0000256" key="4">
    <source>
        <dbReference type="ARBA" id="ARBA00022538"/>
    </source>
</evidence>
<evidence type="ECO:0000256" key="6">
    <source>
        <dbReference type="ARBA" id="ARBA00022826"/>
    </source>
</evidence>
<organism evidence="14 15">
    <name type="scientific">Terriglobus roseus</name>
    <dbReference type="NCBI Taxonomy" id="392734"/>
    <lineage>
        <taxon>Bacteria</taxon>
        <taxon>Pseudomonadati</taxon>
        <taxon>Acidobacteriota</taxon>
        <taxon>Terriglobia</taxon>
        <taxon>Terriglobales</taxon>
        <taxon>Acidobacteriaceae</taxon>
        <taxon>Terriglobus</taxon>
    </lineage>
</organism>
<evidence type="ECO:0000256" key="8">
    <source>
        <dbReference type="ARBA" id="ARBA00022989"/>
    </source>
</evidence>
<dbReference type="GO" id="GO:0016020">
    <property type="term" value="C:membrane"/>
    <property type="evidence" value="ECO:0007669"/>
    <property type="project" value="UniProtKB-SubCell"/>
</dbReference>
<feature type="transmembrane region" description="Helical" evidence="13">
    <location>
        <begin position="28"/>
        <end position="47"/>
    </location>
</feature>
<keyword evidence="6" id="KW-0631">Potassium channel</keyword>
<feature type="transmembrane region" description="Helical" evidence="13">
    <location>
        <begin position="95"/>
        <end position="116"/>
    </location>
</feature>
<evidence type="ECO:0000256" key="12">
    <source>
        <dbReference type="ARBA" id="ARBA00034430"/>
    </source>
</evidence>
<keyword evidence="4" id="KW-0633">Potassium transport</keyword>
<evidence type="ECO:0000256" key="5">
    <source>
        <dbReference type="ARBA" id="ARBA00022692"/>
    </source>
</evidence>
<comment type="similarity">
    <text evidence="2">Belongs to the TMEM175 family.</text>
</comment>
<keyword evidence="5 13" id="KW-0812">Transmembrane</keyword>
<evidence type="ECO:0000256" key="10">
    <source>
        <dbReference type="ARBA" id="ARBA00023136"/>
    </source>
</evidence>
<evidence type="ECO:0008006" key="16">
    <source>
        <dbReference type="Google" id="ProtNLM"/>
    </source>
</evidence>
<dbReference type="EMBL" id="LT629690">
    <property type="protein sequence ID" value="SDE75554.1"/>
    <property type="molecule type" value="Genomic_DNA"/>
</dbReference>
<evidence type="ECO:0000256" key="3">
    <source>
        <dbReference type="ARBA" id="ARBA00022448"/>
    </source>
</evidence>